<comment type="caution">
    <text evidence="2">The sequence shown here is derived from an EMBL/GenBank/DDBJ whole genome shotgun (WGS) entry which is preliminary data.</text>
</comment>
<name>A0A0G0T638_9BACT</name>
<gene>
    <name evidence="2" type="ORF">UT63_C0019G0014</name>
</gene>
<dbReference type="Pfam" id="PF01850">
    <property type="entry name" value="PIN"/>
    <property type="match status" value="1"/>
</dbReference>
<reference evidence="2 3" key="1">
    <citation type="journal article" date="2015" name="Nature">
        <title>rRNA introns, odd ribosomes, and small enigmatic genomes across a large radiation of phyla.</title>
        <authorList>
            <person name="Brown C.T."/>
            <person name="Hug L.A."/>
            <person name="Thomas B.C."/>
            <person name="Sharon I."/>
            <person name="Castelle C.J."/>
            <person name="Singh A."/>
            <person name="Wilkins M.J."/>
            <person name="Williams K.H."/>
            <person name="Banfield J.F."/>
        </authorList>
    </citation>
    <scope>NUCLEOTIDE SEQUENCE [LARGE SCALE GENOMIC DNA]</scope>
</reference>
<evidence type="ECO:0000259" key="1">
    <source>
        <dbReference type="Pfam" id="PF01850"/>
    </source>
</evidence>
<dbReference type="SUPFAM" id="SSF88723">
    <property type="entry name" value="PIN domain-like"/>
    <property type="match status" value="1"/>
</dbReference>
<evidence type="ECO:0000313" key="2">
    <source>
        <dbReference type="EMBL" id="KKR33292.1"/>
    </source>
</evidence>
<dbReference type="Proteomes" id="UP000034539">
    <property type="component" value="Unassembled WGS sequence"/>
</dbReference>
<dbReference type="InterPro" id="IPR002716">
    <property type="entry name" value="PIN_dom"/>
</dbReference>
<protein>
    <recommendedName>
        <fullName evidence="1">PIN domain-containing protein</fullName>
    </recommendedName>
</protein>
<dbReference type="AlphaFoldDB" id="A0A0G0T638"/>
<evidence type="ECO:0000313" key="3">
    <source>
        <dbReference type="Proteomes" id="UP000034539"/>
    </source>
</evidence>
<dbReference type="EMBL" id="LBXN01000019">
    <property type="protein sequence ID" value="KKR33292.1"/>
    <property type="molecule type" value="Genomic_DNA"/>
</dbReference>
<sequence length="135" mass="15427">MAQNKILDSSVIVALFNIGDSQHGKAKLMYGKFRKTRSHFILHPLVIIESLTVLKTRVSGEVLADIEKILFDKEIFTIPSPDFSLSEESQLLRIFNEIKDLSLVDAILLEFTLEEGGELLTFDKRLDSEYRKNQN</sequence>
<proteinExistence type="predicted"/>
<dbReference type="InterPro" id="IPR029060">
    <property type="entry name" value="PIN-like_dom_sf"/>
</dbReference>
<feature type="domain" description="PIN" evidence="1">
    <location>
        <begin position="6"/>
        <end position="127"/>
    </location>
</feature>
<organism evidence="2 3">
    <name type="scientific">Candidatus Gottesmanbacteria bacterium GW2011_GWC2_39_8</name>
    <dbReference type="NCBI Taxonomy" id="1618450"/>
    <lineage>
        <taxon>Bacteria</taxon>
        <taxon>Candidatus Gottesmaniibacteriota</taxon>
    </lineage>
</organism>
<accession>A0A0G0T638</accession>
<dbReference type="Gene3D" id="3.40.50.1010">
    <property type="entry name" value="5'-nuclease"/>
    <property type="match status" value="1"/>
</dbReference>